<accession>A0A2H3CZ80</accession>
<dbReference type="AlphaFoldDB" id="A0A2H3CZ80"/>
<evidence type="ECO:0000313" key="4">
    <source>
        <dbReference type="EMBL" id="PBK80606.1"/>
    </source>
</evidence>
<proteinExistence type="predicted"/>
<keyword evidence="5" id="KW-1185">Reference proteome</keyword>
<dbReference type="OMA" id="DECFSAR"/>
<dbReference type="EMBL" id="KZ293742">
    <property type="protein sequence ID" value="PBK80606.1"/>
    <property type="molecule type" value="Genomic_DNA"/>
</dbReference>
<dbReference type="InParanoid" id="A0A2H3CZ80"/>
<dbReference type="Gene3D" id="2.60.120.200">
    <property type="match status" value="1"/>
</dbReference>
<organism evidence="4 5">
    <name type="scientific">Armillaria gallica</name>
    <name type="common">Bulbous honey fungus</name>
    <name type="synonym">Armillaria bulbosa</name>
    <dbReference type="NCBI Taxonomy" id="47427"/>
    <lineage>
        <taxon>Eukaryota</taxon>
        <taxon>Fungi</taxon>
        <taxon>Dikarya</taxon>
        <taxon>Basidiomycota</taxon>
        <taxon>Agaricomycotina</taxon>
        <taxon>Agaricomycetes</taxon>
        <taxon>Agaricomycetidae</taxon>
        <taxon>Agaricales</taxon>
        <taxon>Marasmiineae</taxon>
        <taxon>Physalacriaceae</taxon>
        <taxon>Armillaria</taxon>
    </lineage>
</organism>
<evidence type="ECO:0000313" key="5">
    <source>
        <dbReference type="Proteomes" id="UP000217790"/>
    </source>
</evidence>
<gene>
    <name evidence="4" type="ORF">ARMGADRAFT_826539</name>
</gene>
<dbReference type="Pfam" id="PF21294">
    <property type="entry name" value="Polysacc_lyase_14"/>
    <property type="match status" value="1"/>
</dbReference>
<feature type="domain" description="Polysaccharide lyase 14" evidence="3">
    <location>
        <begin position="196"/>
        <end position="411"/>
    </location>
</feature>
<evidence type="ECO:0000256" key="1">
    <source>
        <dbReference type="SAM" id="MobiDB-lite"/>
    </source>
</evidence>
<feature type="compositionally biased region" description="Low complexity" evidence="1">
    <location>
        <begin position="116"/>
        <end position="141"/>
    </location>
</feature>
<keyword evidence="2" id="KW-0812">Transmembrane</keyword>
<name>A0A2H3CZ80_ARMGA</name>
<dbReference type="PANTHER" id="PTHR40124">
    <property type="match status" value="1"/>
</dbReference>
<dbReference type="Proteomes" id="UP000217790">
    <property type="component" value="Unassembled WGS sequence"/>
</dbReference>
<dbReference type="InterPro" id="IPR048958">
    <property type="entry name" value="Polysacc_lyase_14"/>
</dbReference>
<keyword evidence="2" id="KW-1133">Transmembrane helix</keyword>
<dbReference type="PANTHER" id="PTHR40124:SF1">
    <property type="entry name" value="DISAGGREGATASE RELATED REPEAT PROTEIN"/>
    <property type="match status" value="1"/>
</dbReference>
<feature type="region of interest" description="Disordered" evidence="1">
    <location>
        <begin position="116"/>
        <end position="146"/>
    </location>
</feature>
<reference evidence="5" key="1">
    <citation type="journal article" date="2017" name="Nat. Ecol. Evol.">
        <title>Genome expansion and lineage-specific genetic innovations in the forest pathogenic fungi Armillaria.</title>
        <authorList>
            <person name="Sipos G."/>
            <person name="Prasanna A.N."/>
            <person name="Walter M.C."/>
            <person name="O'Connor E."/>
            <person name="Balint B."/>
            <person name="Krizsan K."/>
            <person name="Kiss B."/>
            <person name="Hess J."/>
            <person name="Varga T."/>
            <person name="Slot J."/>
            <person name="Riley R."/>
            <person name="Boka B."/>
            <person name="Rigling D."/>
            <person name="Barry K."/>
            <person name="Lee J."/>
            <person name="Mihaltcheva S."/>
            <person name="LaButti K."/>
            <person name="Lipzen A."/>
            <person name="Waldron R."/>
            <person name="Moloney N.M."/>
            <person name="Sperisen C."/>
            <person name="Kredics L."/>
            <person name="Vagvoelgyi C."/>
            <person name="Patrignani A."/>
            <person name="Fitzpatrick D."/>
            <person name="Nagy I."/>
            <person name="Doyle S."/>
            <person name="Anderson J.B."/>
            <person name="Grigoriev I.V."/>
            <person name="Gueldener U."/>
            <person name="Muensterkoetter M."/>
            <person name="Nagy L.G."/>
        </authorList>
    </citation>
    <scope>NUCLEOTIDE SEQUENCE [LARGE SCALE GENOMIC DNA]</scope>
    <source>
        <strain evidence="5">Ar21-2</strain>
    </source>
</reference>
<sequence length="419" mass="45427">MVICLGRQKCSCPLDRIIPLSLTLSLSSFPHPPSRRFLLILLFDLHSFQFLPTMYAARFFMFVLAFVITLVDALPIHNHWRRCRALSASSSTEISSSPTASLTATAVLLNKPTEFSTESSSSSATISSSSSGPSSTLSSTSKPDRSLSSLFPVSSIIDSWTTSTLSDDALPLSDSTLQPHNEIKALSHDYVSAPDGVESMKAFYPQGSYTFKHDPQGGFSFYAPGPNSLDLTTAKEATFGYSVFFEDGFEFNKGGKLLGLYGGNDEDTAQSCSGGRRSDECFSARLMFRTDGAGEIYTYLPPSFDANSNFCNDEGSECNPTYGSSIDRGAFSFKAGERTTVSQRVRLNDVGQENGELELFVGGKSVISASGLVLRNSEEGKIRGMMFQTFFGGSTSDWASPQDQNAYFSDFSVAITESL</sequence>
<evidence type="ECO:0000256" key="2">
    <source>
        <dbReference type="SAM" id="Phobius"/>
    </source>
</evidence>
<feature type="transmembrane region" description="Helical" evidence="2">
    <location>
        <begin position="55"/>
        <end position="74"/>
    </location>
</feature>
<protein>
    <recommendedName>
        <fullName evidence="3">Polysaccharide lyase 14 domain-containing protein</fullName>
    </recommendedName>
</protein>
<keyword evidence="2" id="KW-0472">Membrane</keyword>
<evidence type="ECO:0000259" key="3">
    <source>
        <dbReference type="Pfam" id="PF21294"/>
    </source>
</evidence>
<dbReference type="OrthoDB" id="3337916at2759"/>